<dbReference type="EMBL" id="BMJJ01000009">
    <property type="protein sequence ID" value="GGD28581.1"/>
    <property type="molecule type" value="Genomic_DNA"/>
</dbReference>
<proteinExistence type="predicted"/>
<reference evidence="2" key="2">
    <citation type="submission" date="2020-09" db="EMBL/GenBank/DDBJ databases">
        <authorList>
            <person name="Sun Q."/>
            <person name="Zhou Y."/>
        </authorList>
    </citation>
    <scope>NUCLEOTIDE SEQUENCE</scope>
    <source>
        <strain evidence="2">CGMCC 1.15493</strain>
    </source>
</reference>
<evidence type="ECO:0000313" key="2">
    <source>
        <dbReference type="EMBL" id="GGD28581.1"/>
    </source>
</evidence>
<gene>
    <name evidence="2" type="ORF">GCM10011335_34720</name>
</gene>
<comment type="caution">
    <text evidence="2">The sequence shown here is derived from an EMBL/GenBank/DDBJ whole genome shotgun (WGS) entry which is preliminary data.</text>
</comment>
<evidence type="ECO:0000313" key="3">
    <source>
        <dbReference type="Proteomes" id="UP000613160"/>
    </source>
</evidence>
<feature type="region of interest" description="Disordered" evidence="1">
    <location>
        <begin position="182"/>
        <end position="201"/>
    </location>
</feature>
<accession>A0A916Y387</accession>
<dbReference type="AlphaFoldDB" id="A0A916Y387"/>
<name>A0A916Y387_9HYPH</name>
<protein>
    <submittedName>
        <fullName evidence="2">Uncharacterized protein</fullName>
    </submittedName>
</protein>
<dbReference type="RefSeq" id="WP_188853084.1">
    <property type="nucleotide sequence ID" value="NZ_BMJJ01000009.1"/>
</dbReference>
<keyword evidence="3" id="KW-1185">Reference proteome</keyword>
<sequence>MDSESDRTLLASLKISDAGPQTRAEELVRRALEKDSGSSARKMFLEKAAELGSGEALLVMGFDTWSPPSGIDEDAEVPDDRDKSQALGLFKGAILAGCHYGWGAIAMLLDASGESDRAETIWRRWLSGMVEEEESSRDGIETPMFLFELCGSPNFEKILAEAAPFAASATTLTSIDERIESTEQSAKKAGEPLLDPRDYGKIGAETGRDVDEVLAEEFAGRLLSSERCRAEAARLKKLAAWLRSY</sequence>
<organism evidence="2 3">
    <name type="scientific">Aureimonas glaciei</name>
    <dbReference type="NCBI Taxonomy" id="1776957"/>
    <lineage>
        <taxon>Bacteria</taxon>
        <taxon>Pseudomonadati</taxon>
        <taxon>Pseudomonadota</taxon>
        <taxon>Alphaproteobacteria</taxon>
        <taxon>Hyphomicrobiales</taxon>
        <taxon>Aurantimonadaceae</taxon>
        <taxon>Aureimonas</taxon>
    </lineage>
</organism>
<reference evidence="2" key="1">
    <citation type="journal article" date="2014" name="Int. J. Syst. Evol. Microbiol.">
        <title>Complete genome sequence of Corynebacterium casei LMG S-19264T (=DSM 44701T), isolated from a smear-ripened cheese.</title>
        <authorList>
            <consortium name="US DOE Joint Genome Institute (JGI-PGF)"/>
            <person name="Walter F."/>
            <person name="Albersmeier A."/>
            <person name="Kalinowski J."/>
            <person name="Ruckert C."/>
        </authorList>
    </citation>
    <scope>NUCLEOTIDE SEQUENCE</scope>
    <source>
        <strain evidence="2">CGMCC 1.15493</strain>
    </source>
</reference>
<dbReference type="Proteomes" id="UP000613160">
    <property type="component" value="Unassembled WGS sequence"/>
</dbReference>
<evidence type="ECO:0000256" key="1">
    <source>
        <dbReference type="SAM" id="MobiDB-lite"/>
    </source>
</evidence>